<feature type="domain" description="Endonuclease GajA/Old nuclease/RecF-like AAA" evidence="1">
    <location>
        <begin position="273"/>
        <end position="474"/>
    </location>
</feature>
<organism evidence="3 4">
    <name type="scientific">Mesorhizobium plurifarium</name>
    <dbReference type="NCBI Taxonomy" id="69974"/>
    <lineage>
        <taxon>Bacteria</taxon>
        <taxon>Pseudomonadati</taxon>
        <taxon>Pseudomonadota</taxon>
        <taxon>Alphaproteobacteria</taxon>
        <taxon>Hyphomicrobiales</taxon>
        <taxon>Phyllobacteriaceae</taxon>
        <taxon>Mesorhizobium</taxon>
    </lineage>
</organism>
<dbReference type="InterPro" id="IPR041685">
    <property type="entry name" value="AAA_GajA/Old/RecF-like"/>
</dbReference>
<dbReference type="PANTHER" id="PTHR43581">
    <property type="entry name" value="ATP/GTP PHOSPHATASE"/>
    <property type="match status" value="1"/>
</dbReference>
<keyword evidence="3" id="KW-0540">Nuclease</keyword>
<proteinExistence type="predicted"/>
<dbReference type="EMBL" id="CCMZ01000020">
    <property type="protein sequence ID" value="CDX18245.1"/>
    <property type="molecule type" value="Genomic_DNA"/>
</dbReference>
<dbReference type="SUPFAM" id="SSF52540">
    <property type="entry name" value="P-loop containing nucleoside triphosphate hydrolases"/>
    <property type="match status" value="1"/>
</dbReference>
<dbReference type="Gene3D" id="3.40.50.300">
    <property type="entry name" value="P-loop containing nucleotide triphosphate hydrolases"/>
    <property type="match status" value="1"/>
</dbReference>
<feature type="domain" description="OLD protein-like TOPRIM" evidence="2">
    <location>
        <begin position="530"/>
        <end position="594"/>
    </location>
</feature>
<dbReference type="Pfam" id="PF13175">
    <property type="entry name" value="AAA_15"/>
    <property type="match status" value="2"/>
</dbReference>
<keyword evidence="3" id="KW-0255">Endonuclease</keyword>
<feature type="domain" description="Endonuclease GajA/Old nuclease/RecF-like AAA" evidence="1">
    <location>
        <begin position="8"/>
        <end position="55"/>
    </location>
</feature>
<dbReference type="AlphaFoldDB" id="A0A090FGW1"/>
<gene>
    <name evidence="3" type="ORF">MPL3356_270025</name>
</gene>
<name>A0A090FGW1_MESPL</name>
<dbReference type="InterPro" id="IPR034139">
    <property type="entry name" value="TOPRIM_OLD"/>
</dbReference>
<reference evidence="4" key="1">
    <citation type="submission" date="2014-08" db="EMBL/GenBank/DDBJ databases">
        <authorList>
            <person name="Moulin L."/>
        </authorList>
    </citation>
    <scope>NUCLEOTIDE SEQUENCE [LARGE SCALE GENOMIC DNA]</scope>
</reference>
<accession>A0A090FGW1</accession>
<dbReference type="GO" id="GO:0004519">
    <property type="term" value="F:endonuclease activity"/>
    <property type="evidence" value="ECO:0007669"/>
    <property type="project" value="UniProtKB-KW"/>
</dbReference>
<evidence type="ECO:0000313" key="3">
    <source>
        <dbReference type="EMBL" id="CDX18245.1"/>
    </source>
</evidence>
<dbReference type="Pfam" id="PF20469">
    <property type="entry name" value="OLD-like_TOPRIM"/>
    <property type="match status" value="1"/>
</dbReference>
<dbReference type="PANTHER" id="PTHR43581:SF2">
    <property type="entry name" value="EXCINUCLEASE ATPASE SUBUNIT"/>
    <property type="match status" value="1"/>
</dbReference>
<evidence type="ECO:0000313" key="4">
    <source>
        <dbReference type="Proteomes" id="UP000045285"/>
    </source>
</evidence>
<evidence type="ECO:0000259" key="2">
    <source>
        <dbReference type="Pfam" id="PF20469"/>
    </source>
</evidence>
<dbReference type="InterPro" id="IPR027417">
    <property type="entry name" value="P-loop_NTPase"/>
</dbReference>
<evidence type="ECO:0000259" key="1">
    <source>
        <dbReference type="Pfam" id="PF13175"/>
    </source>
</evidence>
<dbReference type="Proteomes" id="UP000045285">
    <property type="component" value="Unassembled WGS sequence"/>
</dbReference>
<dbReference type="InterPro" id="IPR051396">
    <property type="entry name" value="Bact_Antivir_Def_Nuclease"/>
</dbReference>
<dbReference type="CDD" id="cd01026">
    <property type="entry name" value="TOPRIM_OLD"/>
    <property type="match status" value="1"/>
</dbReference>
<keyword evidence="3" id="KW-0378">Hydrolase</keyword>
<protein>
    <submittedName>
        <fullName evidence="3">Putative ATP-dependent endonuclease of the OLD family</fullName>
    </submittedName>
</protein>
<keyword evidence="4" id="KW-1185">Reference proteome</keyword>
<sequence>MGALAVHIELLEIANFRKLLSTRVDLSTTTTLLVGANNSGKTSAMLALRRFLSPRRCPFEMHDFTLCHWPTIIAVGEAWVAARNAEEIIDLIVDPWVSALPTLDLWLHVEAGEMHHVRDLIPTLDWEGGRLGVRLRYEPKDLALLYKEYMGAVSDAETMRAAAIAAAAAENPDADPPATPPKLTIWPESLIDFLSKRLSTHFAIRAYSLDPGQLASPAKSLARPQVLPGGSRPIDGDPLSGLIRVHDIPAQRGFGEEQQAAEEDDVPVSTSGSRLSDQLRSYYAKHLDPTKGPGPKDLGALQAIEAAQDAFDRRLTESFKAAFTEVEGMGYPGVSDPRPRVSTRLKAIDGLNHNAAISFEVDVISEDGATTPVLRLPEANNGLGYQNLISMIFRLMSFRDAWMRVGKASTGGTVTTTEPLHLVLVEEPEAHLHAQVQQVFIKKAYAVLRAHEDLGDSQKLRTQLVVSTHSSHVAHETSFSCLRYFRRLPAGMAAKVPVSTVVNLSEVFGPGSETERFVTRYLRAQHADLFFADAAILVEGPAERTLVPNFIRAHYDELNQCYITLLEIGGSHAHRLKPLIDHLGLLTLIITDLDTLDGTGGASVQPAKGAGQKTNNATLKTWVPKLNEVDELMRADVGTKTRHEDDDPLFAVRAAYQIPLGLTSPGIVGPEVAYPYTFEDALAFENLSFFSELDGTGLVRKFRDAIVNGGGAAAIGEKMYLALKNGKKAEFALDVMEAENFDRIVVPRYIAEGLEWLLAQLKRKQVEILPLVKEAPSPEEVEVNSSVEEHVVAEVEGADS</sequence>